<proteinExistence type="predicted"/>
<dbReference type="AlphaFoldDB" id="A0A085MH66"/>
<protein>
    <submittedName>
        <fullName evidence="1">Uncharacterized protein</fullName>
    </submittedName>
</protein>
<keyword evidence="2" id="KW-1185">Reference proteome</keyword>
<sequence>MTVNDLLTIFRWVHSIFKIKSINEDMVEHYYAPIGLAPLLPTIWQRGIAKEDMFENKRSSYGTTHVFLKCLESPVVQQGVMFVSTVAFGLNLNPSSAV</sequence>
<accession>A0A085MH66</accession>
<organism evidence="1 2">
    <name type="scientific">Trichuris suis</name>
    <name type="common">pig whipworm</name>
    <dbReference type="NCBI Taxonomy" id="68888"/>
    <lineage>
        <taxon>Eukaryota</taxon>
        <taxon>Metazoa</taxon>
        <taxon>Ecdysozoa</taxon>
        <taxon>Nematoda</taxon>
        <taxon>Enoplea</taxon>
        <taxon>Dorylaimia</taxon>
        <taxon>Trichinellida</taxon>
        <taxon>Trichuridae</taxon>
        <taxon>Trichuris</taxon>
    </lineage>
</organism>
<evidence type="ECO:0000313" key="2">
    <source>
        <dbReference type="Proteomes" id="UP000030764"/>
    </source>
</evidence>
<evidence type="ECO:0000313" key="1">
    <source>
        <dbReference type="EMBL" id="KFD56562.1"/>
    </source>
</evidence>
<gene>
    <name evidence="1" type="ORF">M513_02666</name>
</gene>
<dbReference type="EMBL" id="KL363193">
    <property type="protein sequence ID" value="KFD56562.1"/>
    <property type="molecule type" value="Genomic_DNA"/>
</dbReference>
<name>A0A085MH66_9BILA</name>
<dbReference type="Proteomes" id="UP000030764">
    <property type="component" value="Unassembled WGS sequence"/>
</dbReference>
<reference evidence="1 2" key="1">
    <citation type="journal article" date="2014" name="Nat. Genet.">
        <title>Genome and transcriptome of the porcine whipworm Trichuris suis.</title>
        <authorList>
            <person name="Jex A.R."/>
            <person name="Nejsum P."/>
            <person name="Schwarz E.M."/>
            <person name="Hu L."/>
            <person name="Young N.D."/>
            <person name="Hall R.S."/>
            <person name="Korhonen P.K."/>
            <person name="Liao S."/>
            <person name="Thamsborg S."/>
            <person name="Xia J."/>
            <person name="Xu P."/>
            <person name="Wang S."/>
            <person name="Scheerlinck J.P."/>
            <person name="Hofmann A."/>
            <person name="Sternberg P.W."/>
            <person name="Wang J."/>
            <person name="Gasser R.B."/>
        </authorList>
    </citation>
    <scope>NUCLEOTIDE SEQUENCE [LARGE SCALE GENOMIC DNA]</scope>
    <source>
        <strain evidence="1">DCEP-RM93M</strain>
    </source>
</reference>